<evidence type="ECO:0000313" key="3">
    <source>
        <dbReference type="EMBL" id="AQT68648.1"/>
    </source>
</evidence>
<dbReference type="EC" id="2.3.1.8" evidence="3"/>
<dbReference type="SUPFAM" id="SSF52540">
    <property type="entry name" value="P-loop containing nucleoside triphosphate hydrolases"/>
    <property type="match status" value="1"/>
</dbReference>
<dbReference type="Pfam" id="PF07085">
    <property type="entry name" value="DRTGG"/>
    <property type="match status" value="1"/>
</dbReference>
<organism evidence="3 4">
    <name type="scientific">Anaerohalosphaera lusitana</name>
    <dbReference type="NCBI Taxonomy" id="1936003"/>
    <lineage>
        <taxon>Bacteria</taxon>
        <taxon>Pseudomonadati</taxon>
        <taxon>Planctomycetota</taxon>
        <taxon>Phycisphaerae</taxon>
        <taxon>Sedimentisphaerales</taxon>
        <taxon>Anaerohalosphaeraceae</taxon>
        <taxon>Anaerohalosphaera</taxon>
    </lineage>
</organism>
<accession>A0A1U9NLN3</accession>
<dbReference type="InterPro" id="IPR027417">
    <property type="entry name" value="P-loop_NTPase"/>
</dbReference>
<gene>
    <name evidence="3" type="primary">pta_2</name>
    <name evidence="3" type="ORF">STSP2_01817</name>
</gene>
<dbReference type="InterPro" id="IPR050500">
    <property type="entry name" value="Phos_Acetyltrans/Butyryltrans"/>
</dbReference>
<dbReference type="Proteomes" id="UP000189674">
    <property type="component" value="Chromosome"/>
</dbReference>
<dbReference type="EMBL" id="CP019791">
    <property type="protein sequence ID" value="AQT68648.1"/>
    <property type="molecule type" value="Genomic_DNA"/>
</dbReference>
<dbReference type="InterPro" id="IPR010766">
    <property type="entry name" value="DRTGG"/>
</dbReference>
<dbReference type="RefSeq" id="WP_169853094.1">
    <property type="nucleotide sequence ID" value="NZ_CP019791.1"/>
</dbReference>
<feature type="domain" description="DRTGG" evidence="2">
    <location>
        <begin position="218"/>
        <end position="325"/>
    </location>
</feature>
<dbReference type="PANTHER" id="PTHR43356:SF2">
    <property type="entry name" value="PHOSPHATE ACETYLTRANSFERASE"/>
    <property type="match status" value="1"/>
</dbReference>
<reference evidence="4" key="1">
    <citation type="submission" date="2017-02" db="EMBL/GenBank/DDBJ databases">
        <title>Comparative genomics and description of representatives of a novel lineage of planctomycetes thriving in anoxic sediments.</title>
        <authorList>
            <person name="Spring S."/>
            <person name="Bunk B."/>
            <person name="Sproer C."/>
        </authorList>
    </citation>
    <scope>NUCLEOTIDE SEQUENCE [LARGE SCALE GENOMIC DNA]</scope>
    <source>
        <strain evidence="4">ST-NAGAB-D1</strain>
    </source>
</reference>
<keyword evidence="4" id="KW-1185">Reference proteome</keyword>
<comment type="subunit">
    <text evidence="1">Homohexamer.</text>
</comment>
<dbReference type="Gene3D" id="3.40.1390.20">
    <property type="entry name" value="HprK N-terminal domain-like"/>
    <property type="match status" value="1"/>
</dbReference>
<keyword evidence="3" id="KW-0808">Transferase</keyword>
<evidence type="ECO:0000256" key="1">
    <source>
        <dbReference type="ARBA" id="ARBA00011643"/>
    </source>
</evidence>
<evidence type="ECO:0000259" key="2">
    <source>
        <dbReference type="Pfam" id="PF07085"/>
    </source>
</evidence>
<name>A0A1U9NLN3_9BACT</name>
<evidence type="ECO:0000313" key="4">
    <source>
        <dbReference type="Proteomes" id="UP000189674"/>
    </source>
</evidence>
<dbReference type="Gene3D" id="3.40.50.300">
    <property type="entry name" value="P-loop containing nucleotide triphosphate hydrolases"/>
    <property type="match status" value="1"/>
</dbReference>
<dbReference type="InterPro" id="IPR028979">
    <property type="entry name" value="Ser_kin/Pase_Hpr-like_N_sf"/>
</dbReference>
<dbReference type="SUPFAM" id="SSF75138">
    <property type="entry name" value="HprK N-terminal domain-like"/>
    <property type="match status" value="1"/>
</dbReference>
<protein>
    <submittedName>
        <fullName evidence="3">Phosphate acetyltransferase</fullName>
        <ecNumber evidence="3">2.3.1.8</ecNumber>
    </submittedName>
</protein>
<dbReference type="PANTHER" id="PTHR43356">
    <property type="entry name" value="PHOSPHATE ACETYLTRANSFERASE"/>
    <property type="match status" value="1"/>
</dbReference>
<dbReference type="Pfam" id="PF13500">
    <property type="entry name" value="AAA_26"/>
    <property type="match status" value="1"/>
</dbReference>
<keyword evidence="3" id="KW-0012">Acyltransferase</keyword>
<dbReference type="GO" id="GO:0008959">
    <property type="term" value="F:phosphate acetyltransferase activity"/>
    <property type="evidence" value="ECO:0007669"/>
    <property type="project" value="UniProtKB-EC"/>
</dbReference>
<dbReference type="CDD" id="cd03109">
    <property type="entry name" value="DTBS"/>
    <property type="match status" value="1"/>
</dbReference>
<proteinExistence type="predicted"/>
<sequence>MKPIHISATVQDSGKTAVSLGLMQVLRTRGLDPGYCKPVGQHYIRYDDSDIDEDAALVHQYFNMPDKPCHMSPIAIRRGFTRDFINNPNVKPLEDEILRSIAAINKNHPMLIAEGTGHAGVGSCFGLSNARVAQLIGAEVLIVTAGGIGRPMDELALNLALFQKYDVNVMGVVLNKIRADKYEKVTDTVTKGLKLMGTRLLGAMPYESWLESYTVKQLADELKFDVYCGHDCLSNTIENTVIAAMEPEHVVKYIQDNTLIITPGDRIDNMLVSLMLLSKHGPHNGGMILTGGFEPHKEIIPFLQESHIPVLISDEDTFSVSAKLANIGFKIRPEDGPKIDEMHELVEKYVEVDKILGYLEE</sequence>
<dbReference type="AlphaFoldDB" id="A0A1U9NLN3"/>
<dbReference type="STRING" id="1936003.STSP2_01817"/>
<dbReference type="KEGG" id="alus:STSP2_01817"/>